<sequence>MSISNLSSIENLLAQMRAVAQAAGASSSVSSSASSAAPGGFAAELARSLNRVSQAQNEANAQAQAFEMGEPGISLNDVMIDLQKASVGFQATVQVRNRLVAAYQEIASMPV</sequence>
<comment type="similarity">
    <text evidence="2 4">Belongs to the FliE family.</text>
</comment>
<keyword evidence="3 4" id="KW-0975">Bacterial flagellum</keyword>
<dbReference type="GO" id="GO:0003774">
    <property type="term" value="F:cytoskeletal motor activity"/>
    <property type="evidence" value="ECO:0007669"/>
    <property type="project" value="InterPro"/>
</dbReference>
<evidence type="ECO:0000256" key="1">
    <source>
        <dbReference type="ARBA" id="ARBA00004117"/>
    </source>
</evidence>
<dbReference type="EMBL" id="CP095873">
    <property type="protein sequence ID" value="UPL20268.1"/>
    <property type="molecule type" value="Genomic_DNA"/>
</dbReference>
<dbReference type="Proteomes" id="UP000830925">
    <property type="component" value="Chromosome"/>
</dbReference>
<dbReference type="GO" id="GO:0071973">
    <property type="term" value="P:bacterial-type flagellum-dependent cell motility"/>
    <property type="evidence" value="ECO:0007669"/>
    <property type="project" value="InterPro"/>
</dbReference>
<dbReference type="NCBIfam" id="TIGR00205">
    <property type="entry name" value="fliE"/>
    <property type="match status" value="1"/>
</dbReference>
<dbReference type="OrthoDB" id="8909229at2"/>
<dbReference type="GO" id="GO:0005198">
    <property type="term" value="F:structural molecule activity"/>
    <property type="evidence" value="ECO:0007669"/>
    <property type="project" value="UniProtKB-UniRule"/>
</dbReference>
<dbReference type="InterPro" id="IPR001624">
    <property type="entry name" value="FliE"/>
</dbReference>
<organism evidence="6 7">
    <name type="scientific">Alcaligenes faecalis</name>
    <dbReference type="NCBI Taxonomy" id="511"/>
    <lineage>
        <taxon>Bacteria</taxon>
        <taxon>Pseudomonadati</taxon>
        <taxon>Pseudomonadota</taxon>
        <taxon>Betaproteobacteria</taxon>
        <taxon>Burkholderiales</taxon>
        <taxon>Alcaligenaceae</taxon>
        <taxon>Alcaligenes</taxon>
    </lineage>
</organism>
<name>A0A4V1ELD5_ALCFA</name>
<evidence type="ECO:0000313" key="6">
    <source>
        <dbReference type="EMBL" id="UPL20268.1"/>
    </source>
</evidence>
<dbReference type="RefSeq" id="WP_009458068.1">
    <property type="nucleotide sequence ID" value="NZ_CAXOKM010000013.1"/>
</dbReference>
<dbReference type="PRINTS" id="PR01006">
    <property type="entry name" value="FLGHOOKFLIE"/>
</dbReference>
<keyword evidence="6" id="KW-0966">Cell projection</keyword>
<reference evidence="6" key="1">
    <citation type="submission" date="2022-04" db="EMBL/GenBank/DDBJ databases">
        <title>Genomic mining of Alcaligenes faecalis D334 producing ectoin and derivatives.</title>
        <authorList>
            <person name="Doan V.T."/>
            <person name="Quach N.T."/>
            <person name="Vu T.-H.-N."/>
            <person name="Phi Q.-T."/>
        </authorList>
    </citation>
    <scope>NUCLEOTIDE SEQUENCE</scope>
    <source>
        <strain evidence="6">D334</strain>
    </source>
</reference>
<dbReference type="HAMAP" id="MF_00724">
    <property type="entry name" value="FliE"/>
    <property type="match status" value="1"/>
</dbReference>
<accession>A0A4V1ELD5</accession>
<comment type="subcellular location">
    <subcellularLocation>
        <location evidence="1 4">Bacterial flagellum basal body</location>
    </subcellularLocation>
</comment>
<evidence type="ECO:0000256" key="2">
    <source>
        <dbReference type="ARBA" id="ARBA00009272"/>
    </source>
</evidence>
<protein>
    <recommendedName>
        <fullName evidence="4 5">Flagellar hook-basal body complex protein FliE</fullName>
    </recommendedName>
</protein>
<gene>
    <name evidence="4 6" type="primary">fliE</name>
    <name evidence="6" type="ORF">MXF72_12620</name>
</gene>
<dbReference type="GeneID" id="96777030"/>
<evidence type="ECO:0000313" key="7">
    <source>
        <dbReference type="Proteomes" id="UP000830925"/>
    </source>
</evidence>
<evidence type="ECO:0000256" key="5">
    <source>
        <dbReference type="NCBIfam" id="TIGR00205"/>
    </source>
</evidence>
<evidence type="ECO:0000256" key="3">
    <source>
        <dbReference type="ARBA" id="ARBA00023143"/>
    </source>
</evidence>
<dbReference type="PANTHER" id="PTHR34653:SF1">
    <property type="entry name" value="FLAGELLAR HOOK-BASAL BODY COMPLEX PROTEIN FLIE"/>
    <property type="match status" value="1"/>
</dbReference>
<dbReference type="PANTHER" id="PTHR34653">
    <property type="match status" value="1"/>
</dbReference>
<proteinExistence type="inferred from homology"/>
<evidence type="ECO:0000256" key="4">
    <source>
        <dbReference type="HAMAP-Rule" id="MF_00724"/>
    </source>
</evidence>
<dbReference type="GO" id="GO:0009425">
    <property type="term" value="C:bacterial-type flagellum basal body"/>
    <property type="evidence" value="ECO:0007669"/>
    <property type="project" value="UniProtKB-SubCell"/>
</dbReference>
<dbReference type="AlphaFoldDB" id="A0A4V1ELD5"/>
<keyword evidence="6" id="KW-0969">Cilium</keyword>
<dbReference type="Pfam" id="PF02049">
    <property type="entry name" value="FliE"/>
    <property type="match status" value="1"/>
</dbReference>
<keyword evidence="6" id="KW-0282">Flagellum</keyword>